<accession>Q4RBX8</accession>
<sequence>GVVWLGYPSLEGPHITKKPRLFDGHQ</sequence>
<protein>
    <submittedName>
        <fullName evidence="1">(spotted green pufferfish) hypothetical protein</fullName>
    </submittedName>
</protein>
<dbReference type="KEGG" id="tng:GSTEN00037719G001"/>
<organism evidence="1">
    <name type="scientific">Tetraodon nigroviridis</name>
    <name type="common">Spotted green pufferfish</name>
    <name type="synonym">Chelonodon nigroviridis</name>
    <dbReference type="NCBI Taxonomy" id="99883"/>
    <lineage>
        <taxon>Eukaryota</taxon>
        <taxon>Metazoa</taxon>
        <taxon>Chordata</taxon>
        <taxon>Craniata</taxon>
        <taxon>Vertebrata</taxon>
        <taxon>Euteleostomi</taxon>
        <taxon>Actinopterygii</taxon>
        <taxon>Neopterygii</taxon>
        <taxon>Teleostei</taxon>
        <taxon>Neoteleostei</taxon>
        <taxon>Acanthomorphata</taxon>
        <taxon>Eupercaria</taxon>
        <taxon>Tetraodontiformes</taxon>
        <taxon>Tetradontoidea</taxon>
        <taxon>Tetraodontidae</taxon>
        <taxon>Tetraodon</taxon>
    </lineage>
</organism>
<name>Q4RBX8_TETNG</name>
<feature type="non-terminal residue" evidence="1">
    <location>
        <position position="1"/>
    </location>
</feature>
<gene>
    <name evidence="1" type="ORF">GSTENG00037719001</name>
</gene>
<reference evidence="1" key="1">
    <citation type="journal article" date="2004" name="Nature">
        <title>Genome duplication in the teleost fish Tetraodon nigroviridis reveals the early vertebrate proto-karyotype.</title>
        <authorList>
            <person name="Jaillon O."/>
            <person name="Aury J.-M."/>
            <person name="Brunet F."/>
            <person name="Petit J.-L."/>
            <person name="Stange-Thomann N."/>
            <person name="Mauceli E."/>
            <person name="Bouneau L."/>
            <person name="Fischer C."/>
            <person name="Ozouf-Costaz C."/>
            <person name="Bernot A."/>
            <person name="Nicaud S."/>
            <person name="Jaffe D."/>
            <person name="Fisher S."/>
            <person name="Lutfalla G."/>
            <person name="Dossat C."/>
            <person name="Segurens B."/>
            <person name="Dasilva C."/>
            <person name="Salanoubat M."/>
            <person name="Levy M."/>
            <person name="Boudet N."/>
            <person name="Castellano S."/>
            <person name="Anthouard V."/>
            <person name="Jubin C."/>
            <person name="Castelli V."/>
            <person name="Katinka M."/>
            <person name="Vacherie B."/>
            <person name="Biemont C."/>
            <person name="Skalli Z."/>
            <person name="Cattolico L."/>
            <person name="Poulain J."/>
            <person name="De Berardinis V."/>
            <person name="Cruaud C."/>
            <person name="Duprat S."/>
            <person name="Brottier P."/>
            <person name="Coutanceau J.-P."/>
            <person name="Gouzy J."/>
            <person name="Parra G."/>
            <person name="Lardier G."/>
            <person name="Chapple C."/>
            <person name="McKernan K.J."/>
            <person name="McEwan P."/>
            <person name="Bosak S."/>
            <person name="Kellis M."/>
            <person name="Volff J.-N."/>
            <person name="Guigo R."/>
            <person name="Zody M.C."/>
            <person name="Mesirov J."/>
            <person name="Lindblad-Toh K."/>
            <person name="Birren B."/>
            <person name="Nusbaum C."/>
            <person name="Kahn D."/>
            <person name="Robinson-Rechavi M."/>
            <person name="Laudet V."/>
            <person name="Schachter V."/>
            <person name="Quetier F."/>
            <person name="Saurin W."/>
            <person name="Scarpelli C."/>
            <person name="Wincker P."/>
            <person name="Lander E.S."/>
            <person name="Weissenbach J."/>
            <person name="Roest Crollius H."/>
        </authorList>
    </citation>
    <scope>NUCLEOTIDE SEQUENCE [LARGE SCALE GENOMIC DNA]</scope>
</reference>
<dbReference type="EMBL" id="CAAE01020359">
    <property type="protein sequence ID" value="CAG14105.1"/>
    <property type="molecule type" value="Genomic_DNA"/>
</dbReference>
<comment type="caution">
    <text evidence="1">The sequence shown here is derived from an EMBL/GenBank/DDBJ whole genome shotgun (WGS) entry which is preliminary data.</text>
</comment>
<evidence type="ECO:0000313" key="1">
    <source>
        <dbReference type="EMBL" id="CAG14105.1"/>
    </source>
</evidence>
<proteinExistence type="predicted"/>
<dbReference type="AlphaFoldDB" id="Q4RBX8"/>
<reference evidence="1" key="2">
    <citation type="submission" date="2004-02" db="EMBL/GenBank/DDBJ databases">
        <authorList>
            <consortium name="Genoscope"/>
            <consortium name="Whitehead Institute Centre for Genome Research"/>
        </authorList>
    </citation>
    <scope>NUCLEOTIDE SEQUENCE</scope>
</reference>